<sequence length="198" mass="23061">MSVFINVFYICIVKRSEIKQHIIEIASQLFYRNGYNLTGINEIISTSGVAKATLYNHFKSKEDICVAYLQHKNNSFIKQIEAFCLSKELGKGRVLALFEFLELFFEDQDFNGCWCIKTVAEIPRDNEIILTEIQTQKRDFIRFIEQLIIDNIEDINVQESFMMAKQVYLLYEAAVSESHLHKDAWPITSSKQLCNKII</sequence>
<reference evidence="6 7" key="1">
    <citation type="journal article" date="2014" name="Genome Announc.">
        <title>Draft Genome Sequences of Marine Flavobacterium Nonlabens Strains NR17, NR24, NR27, NR32, NR33, and Ara13.</title>
        <authorList>
            <person name="Nakanishi M."/>
            <person name="Meirelles P."/>
            <person name="Suzuki R."/>
            <person name="Takatani N."/>
            <person name="Mino S."/>
            <person name="Suda W."/>
            <person name="Oshima K."/>
            <person name="Hattori M."/>
            <person name="Ohkuma M."/>
            <person name="Hosokawa M."/>
            <person name="Miyashita K."/>
            <person name="Thompson F.L."/>
            <person name="Niwa A."/>
            <person name="Sawabe T."/>
            <person name="Sawabe T."/>
        </authorList>
    </citation>
    <scope>NUCLEOTIDE SEQUENCE [LARGE SCALE GENOMIC DNA]</scope>
    <source>
        <strain evidence="7">JCM19296</strain>
    </source>
</reference>
<feature type="DNA-binding region" description="H-T-H motif" evidence="4">
    <location>
        <begin position="39"/>
        <end position="58"/>
    </location>
</feature>
<comment type="caution">
    <text evidence="6">The sequence shown here is derived from an EMBL/GenBank/DDBJ whole genome shotgun (WGS) entry which is preliminary data.</text>
</comment>
<keyword evidence="2 4" id="KW-0238">DNA-binding</keyword>
<evidence type="ECO:0000256" key="4">
    <source>
        <dbReference type="PROSITE-ProRule" id="PRU00335"/>
    </source>
</evidence>
<dbReference type="Proteomes" id="UP000028980">
    <property type="component" value="Unassembled WGS sequence"/>
</dbReference>
<dbReference type="PROSITE" id="PS50977">
    <property type="entry name" value="HTH_TETR_2"/>
    <property type="match status" value="1"/>
</dbReference>
<dbReference type="PANTHER" id="PTHR47506:SF6">
    <property type="entry name" value="HTH-TYPE TRANSCRIPTIONAL REPRESSOR NEMR"/>
    <property type="match status" value="1"/>
</dbReference>
<dbReference type="InterPro" id="IPR036271">
    <property type="entry name" value="Tet_transcr_reg_TetR-rel_C_sf"/>
</dbReference>
<evidence type="ECO:0000313" key="6">
    <source>
        <dbReference type="EMBL" id="GAK77977.1"/>
    </source>
</evidence>
<keyword evidence="3" id="KW-0804">Transcription</keyword>
<keyword evidence="1" id="KW-0805">Transcription regulation</keyword>
<dbReference type="InterPro" id="IPR001647">
    <property type="entry name" value="HTH_TetR"/>
</dbReference>
<organism evidence="6 7">
    <name type="scientific">Nonlabens ulvanivorans</name>
    <name type="common">Persicivirga ulvanivorans</name>
    <dbReference type="NCBI Taxonomy" id="906888"/>
    <lineage>
        <taxon>Bacteria</taxon>
        <taxon>Pseudomonadati</taxon>
        <taxon>Bacteroidota</taxon>
        <taxon>Flavobacteriia</taxon>
        <taxon>Flavobacteriales</taxon>
        <taxon>Flavobacteriaceae</taxon>
        <taxon>Nonlabens</taxon>
    </lineage>
</organism>
<protein>
    <submittedName>
        <fullName evidence="6">Transcriptional regulator</fullName>
    </submittedName>
</protein>
<dbReference type="InterPro" id="IPR009057">
    <property type="entry name" value="Homeodomain-like_sf"/>
</dbReference>
<evidence type="ECO:0000256" key="3">
    <source>
        <dbReference type="ARBA" id="ARBA00023163"/>
    </source>
</evidence>
<evidence type="ECO:0000256" key="2">
    <source>
        <dbReference type="ARBA" id="ARBA00023125"/>
    </source>
</evidence>
<evidence type="ECO:0000313" key="7">
    <source>
        <dbReference type="Proteomes" id="UP000028980"/>
    </source>
</evidence>
<evidence type="ECO:0000256" key="1">
    <source>
        <dbReference type="ARBA" id="ARBA00023015"/>
    </source>
</evidence>
<gene>
    <name evidence="6" type="ORF">JCM19296_3586</name>
</gene>
<dbReference type="GO" id="GO:0003677">
    <property type="term" value="F:DNA binding"/>
    <property type="evidence" value="ECO:0007669"/>
    <property type="project" value="UniProtKB-UniRule"/>
</dbReference>
<dbReference type="AlphaFoldDB" id="A0A081DGD1"/>
<dbReference type="PANTHER" id="PTHR47506">
    <property type="entry name" value="TRANSCRIPTIONAL REGULATORY PROTEIN"/>
    <property type="match status" value="1"/>
</dbReference>
<dbReference type="Pfam" id="PF00440">
    <property type="entry name" value="TetR_N"/>
    <property type="match status" value="1"/>
</dbReference>
<dbReference type="SUPFAM" id="SSF48498">
    <property type="entry name" value="Tetracyclin repressor-like, C-terminal domain"/>
    <property type="match status" value="1"/>
</dbReference>
<dbReference type="Gene3D" id="1.10.357.10">
    <property type="entry name" value="Tetracycline Repressor, domain 2"/>
    <property type="match status" value="1"/>
</dbReference>
<feature type="domain" description="HTH tetR-type" evidence="5">
    <location>
        <begin position="16"/>
        <end position="76"/>
    </location>
</feature>
<dbReference type="EMBL" id="BBLG01000016">
    <property type="protein sequence ID" value="GAK77977.1"/>
    <property type="molecule type" value="Genomic_DNA"/>
</dbReference>
<dbReference type="PRINTS" id="PR00455">
    <property type="entry name" value="HTHTETR"/>
</dbReference>
<accession>A0A081DGD1</accession>
<dbReference type="SUPFAM" id="SSF46689">
    <property type="entry name" value="Homeodomain-like"/>
    <property type="match status" value="1"/>
</dbReference>
<proteinExistence type="predicted"/>
<evidence type="ECO:0000259" key="5">
    <source>
        <dbReference type="PROSITE" id="PS50977"/>
    </source>
</evidence>
<name>A0A081DGD1_NONUL</name>